<comment type="caution">
    <text evidence="10">The sequence shown here is derived from an EMBL/GenBank/DDBJ whole genome shotgun (WGS) entry which is preliminary data.</text>
</comment>
<dbReference type="PROSITE" id="PS50952">
    <property type="entry name" value="KIX"/>
    <property type="match status" value="1"/>
</dbReference>
<keyword evidence="3" id="KW-0808">Transferase</keyword>
<dbReference type="Proteomes" id="UP001328107">
    <property type="component" value="Unassembled WGS sequence"/>
</dbReference>
<dbReference type="GO" id="GO:0005667">
    <property type="term" value="C:transcription regulator complex"/>
    <property type="evidence" value="ECO:0007669"/>
    <property type="project" value="TreeGrafter"/>
</dbReference>
<dbReference type="InterPro" id="IPR036529">
    <property type="entry name" value="KIX_dom_sf"/>
</dbReference>
<dbReference type="PANTHER" id="PTHR13808:SF1">
    <property type="entry name" value="HISTONE ACETYLTRANSFERASE"/>
    <property type="match status" value="1"/>
</dbReference>
<evidence type="ECO:0000256" key="1">
    <source>
        <dbReference type="ARBA" id="ARBA00004123"/>
    </source>
</evidence>
<dbReference type="GO" id="GO:0003713">
    <property type="term" value="F:transcription coactivator activity"/>
    <property type="evidence" value="ECO:0007669"/>
    <property type="project" value="TreeGrafter"/>
</dbReference>
<dbReference type="GO" id="GO:0045944">
    <property type="term" value="P:positive regulation of transcription by RNA polymerase II"/>
    <property type="evidence" value="ECO:0007669"/>
    <property type="project" value="TreeGrafter"/>
</dbReference>
<feature type="non-terminal residue" evidence="10">
    <location>
        <position position="93"/>
    </location>
</feature>
<proteinExistence type="predicted"/>
<dbReference type="InterPro" id="IPR003101">
    <property type="entry name" value="KIX_dom"/>
</dbReference>
<dbReference type="InterPro" id="IPR013178">
    <property type="entry name" value="Histone_AcTrfase_Rtt109/CBP"/>
</dbReference>
<evidence type="ECO:0000256" key="2">
    <source>
        <dbReference type="ARBA" id="ARBA00013184"/>
    </source>
</evidence>
<protein>
    <recommendedName>
        <fullName evidence="2">histone acetyltransferase</fullName>
        <ecNumber evidence="2">2.3.1.48</ecNumber>
    </recommendedName>
</protein>
<dbReference type="SUPFAM" id="SSF47040">
    <property type="entry name" value="Kix domain of CBP (creb binding protein)"/>
    <property type="match status" value="1"/>
</dbReference>
<dbReference type="EC" id="2.3.1.48" evidence="2"/>
<name>A0AAN5CEZ2_9BILA</name>
<evidence type="ECO:0000256" key="8">
    <source>
        <dbReference type="ARBA" id="ARBA00048017"/>
    </source>
</evidence>
<keyword evidence="5" id="KW-0805">Transcription regulation</keyword>
<dbReference type="GO" id="GO:0031490">
    <property type="term" value="F:chromatin DNA binding"/>
    <property type="evidence" value="ECO:0007669"/>
    <property type="project" value="TreeGrafter"/>
</dbReference>
<feature type="domain" description="KIX" evidence="9">
    <location>
        <begin position="1"/>
        <end position="77"/>
    </location>
</feature>
<gene>
    <name evidence="10" type="ORF">PMAYCL1PPCAC_11462</name>
</gene>
<accession>A0AAN5CEZ2</accession>
<reference evidence="11" key="1">
    <citation type="submission" date="2022-10" db="EMBL/GenBank/DDBJ databases">
        <title>Genome assembly of Pristionchus species.</title>
        <authorList>
            <person name="Yoshida K."/>
            <person name="Sommer R.J."/>
        </authorList>
    </citation>
    <scope>NUCLEOTIDE SEQUENCE [LARGE SCALE GENOMIC DNA]</scope>
    <source>
        <strain evidence="11">RS5460</strain>
    </source>
</reference>
<dbReference type="GO" id="GO:0004402">
    <property type="term" value="F:histone acetyltransferase activity"/>
    <property type="evidence" value="ECO:0007669"/>
    <property type="project" value="InterPro"/>
</dbReference>
<keyword evidence="11" id="KW-1185">Reference proteome</keyword>
<evidence type="ECO:0000256" key="6">
    <source>
        <dbReference type="ARBA" id="ARBA00023163"/>
    </source>
</evidence>
<keyword evidence="4" id="KW-0156">Chromatin regulator</keyword>
<dbReference type="GO" id="GO:0005634">
    <property type="term" value="C:nucleus"/>
    <property type="evidence" value="ECO:0007669"/>
    <property type="project" value="UniProtKB-SubCell"/>
</dbReference>
<evidence type="ECO:0000256" key="7">
    <source>
        <dbReference type="ARBA" id="ARBA00023242"/>
    </source>
</evidence>
<evidence type="ECO:0000256" key="4">
    <source>
        <dbReference type="ARBA" id="ARBA00022853"/>
    </source>
</evidence>
<dbReference type="EMBL" id="BTRK01000003">
    <property type="protein sequence ID" value="GMR41267.1"/>
    <property type="molecule type" value="Genomic_DNA"/>
</dbReference>
<keyword evidence="7" id="KW-0539">Nucleus</keyword>
<dbReference type="Pfam" id="PF02172">
    <property type="entry name" value="KIX"/>
    <property type="match status" value="1"/>
</dbReference>
<dbReference type="AlphaFoldDB" id="A0AAN5CEZ2"/>
<organism evidence="10 11">
    <name type="scientific">Pristionchus mayeri</name>
    <dbReference type="NCBI Taxonomy" id="1317129"/>
    <lineage>
        <taxon>Eukaryota</taxon>
        <taxon>Metazoa</taxon>
        <taxon>Ecdysozoa</taxon>
        <taxon>Nematoda</taxon>
        <taxon>Chromadorea</taxon>
        <taxon>Rhabditida</taxon>
        <taxon>Rhabditina</taxon>
        <taxon>Diplogasteromorpha</taxon>
        <taxon>Diplogasteroidea</taxon>
        <taxon>Neodiplogasteridae</taxon>
        <taxon>Pristionchus</taxon>
    </lineage>
</organism>
<evidence type="ECO:0000313" key="11">
    <source>
        <dbReference type="Proteomes" id="UP001328107"/>
    </source>
</evidence>
<sequence>KNWHADVSGDLRHHFVGKLVKAIFPSPDPAAMHDQRIKDLIQYARKVEKDMFESAKDKEEYYHLVAEKIYKIQKELTEKKEKRLRESRGHGFK</sequence>
<evidence type="ECO:0000313" key="10">
    <source>
        <dbReference type="EMBL" id="GMR41267.1"/>
    </source>
</evidence>
<evidence type="ECO:0000256" key="3">
    <source>
        <dbReference type="ARBA" id="ARBA00022679"/>
    </source>
</evidence>
<dbReference type="PANTHER" id="PTHR13808">
    <property type="entry name" value="CBP/P300-RELATED"/>
    <property type="match status" value="1"/>
</dbReference>
<comment type="catalytic activity">
    <reaction evidence="8">
        <text>L-lysyl-[protein] + acetyl-CoA = N(6)-acetyl-L-lysyl-[protein] + CoA + H(+)</text>
        <dbReference type="Rhea" id="RHEA:45948"/>
        <dbReference type="Rhea" id="RHEA-COMP:9752"/>
        <dbReference type="Rhea" id="RHEA-COMP:10731"/>
        <dbReference type="ChEBI" id="CHEBI:15378"/>
        <dbReference type="ChEBI" id="CHEBI:29969"/>
        <dbReference type="ChEBI" id="CHEBI:57287"/>
        <dbReference type="ChEBI" id="CHEBI:57288"/>
        <dbReference type="ChEBI" id="CHEBI:61930"/>
        <dbReference type="EC" id="2.3.1.48"/>
    </reaction>
</comment>
<evidence type="ECO:0000259" key="9">
    <source>
        <dbReference type="PROSITE" id="PS50952"/>
    </source>
</evidence>
<evidence type="ECO:0000256" key="5">
    <source>
        <dbReference type="ARBA" id="ARBA00023015"/>
    </source>
</evidence>
<dbReference type="Gene3D" id="1.10.246.20">
    <property type="entry name" value="Coactivator CBP, KIX domain"/>
    <property type="match status" value="1"/>
</dbReference>
<keyword evidence="6" id="KW-0804">Transcription</keyword>
<comment type="subcellular location">
    <subcellularLocation>
        <location evidence="1">Nucleus</location>
    </subcellularLocation>
</comment>
<feature type="non-terminal residue" evidence="10">
    <location>
        <position position="1"/>
    </location>
</feature>
<dbReference type="GO" id="GO:0000123">
    <property type="term" value="C:histone acetyltransferase complex"/>
    <property type="evidence" value="ECO:0007669"/>
    <property type="project" value="TreeGrafter"/>
</dbReference>